<dbReference type="InterPro" id="IPR037919">
    <property type="entry name" value="OGT"/>
</dbReference>
<dbReference type="InterPro" id="IPR019734">
    <property type="entry name" value="TPR_rpt"/>
</dbReference>
<feature type="repeat" description="TPR" evidence="3">
    <location>
        <begin position="257"/>
        <end position="290"/>
    </location>
</feature>
<sequence length="355" mass="38429">MSSAGSTMSIFSCAALGCGPDDSGLCGAACPTRPDKPADTRLRIEDQNMIPGLENFGANSGTQSQAASHYAVGLALSEAGETKRAMKAFEKAIRLDGSHGMAWYQLGCLYAECQELDKGLKSLNRAMTLLPDEAYVPYDMAFIFLEQGDLRKAAKAFKKVVRLNPEDVESWMNLANTLRQIGELDQAIGAYESGLAYDTSSAMAHYNLGTAYLEKYRVVDNTAGEDTAEKREGKEQVFQRAIVHFNRAIDLQDGDYPDALFNLAVANQDIGDWNSAAQCYERILELNSGNEEAKQALKTCRKKMPPQPAATAPSTLVTLNSLNAAPTLLPRNVSSRRSSSSSQSSGNGNPWSLAD</sequence>
<dbReference type="GO" id="GO:0006493">
    <property type="term" value="P:protein O-linked glycosylation"/>
    <property type="evidence" value="ECO:0007669"/>
    <property type="project" value="InterPro"/>
</dbReference>
<dbReference type="Gene3D" id="1.25.40.10">
    <property type="entry name" value="Tetratricopeptide repeat domain"/>
    <property type="match status" value="2"/>
</dbReference>
<proteinExistence type="predicted"/>
<dbReference type="SUPFAM" id="SSF48452">
    <property type="entry name" value="TPR-like"/>
    <property type="match status" value="1"/>
</dbReference>
<dbReference type="Pfam" id="PF13432">
    <property type="entry name" value="TPR_16"/>
    <property type="match status" value="1"/>
</dbReference>
<name>A0A7S1UBG1_9STRA</name>
<dbReference type="PROSITE" id="PS50005">
    <property type="entry name" value="TPR"/>
    <property type="match status" value="5"/>
</dbReference>
<reference evidence="5" key="1">
    <citation type="submission" date="2021-01" db="EMBL/GenBank/DDBJ databases">
        <authorList>
            <person name="Corre E."/>
            <person name="Pelletier E."/>
            <person name="Niang G."/>
            <person name="Scheremetjew M."/>
            <person name="Finn R."/>
            <person name="Kale V."/>
            <person name="Holt S."/>
            <person name="Cochrane G."/>
            <person name="Meng A."/>
            <person name="Brown T."/>
            <person name="Cohen L."/>
        </authorList>
    </citation>
    <scope>NUCLEOTIDE SEQUENCE</scope>
    <source>
        <strain evidence="5">CCMP2877</strain>
    </source>
</reference>
<organism evidence="5">
    <name type="scientific">Phaeomonas parva</name>
    <dbReference type="NCBI Taxonomy" id="124430"/>
    <lineage>
        <taxon>Eukaryota</taxon>
        <taxon>Sar</taxon>
        <taxon>Stramenopiles</taxon>
        <taxon>Ochrophyta</taxon>
        <taxon>Pinguiophyceae</taxon>
        <taxon>Pinguiochrysidales</taxon>
        <taxon>Pinguiochrysidaceae</taxon>
        <taxon>Phaeomonas</taxon>
    </lineage>
</organism>
<evidence type="ECO:0000256" key="1">
    <source>
        <dbReference type="ARBA" id="ARBA00022737"/>
    </source>
</evidence>
<feature type="compositionally biased region" description="Low complexity" evidence="4">
    <location>
        <begin position="335"/>
        <end position="345"/>
    </location>
</feature>
<feature type="repeat" description="TPR" evidence="3">
    <location>
        <begin position="66"/>
        <end position="99"/>
    </location>
</feature>
<feature type="repeat" description="TPR" evidence="3">
    <location>
        <begin position="134"/>
        <end position="167"/>
    </location>
</feature>
<evidence type="ECO:0000313" key="5">
    <source>
        <dbReference type="EMBL" id="CAD9262564.1"/>
    </source>
</evidence>
<dbReference type="AlphaFoldDB" id="A0A7S1UBG1"/>
<dbReference type="EMBL" id="HBGJ01033152">
    <property type="protein sequence ID" value="CAD9262564.1"/>
    <property type="molecule type" value="Transcribed_RNA"/>
</dbReference>
<keyword evidence="1" id="KW-0677">Repeat</keyword>
<dbReference type="Pfam" id="PF07719">
    <property type="entry name" value="TPR_2"/>
    <property type="match status" value="1"/>
</dbReference>
<keyword evidence="2 3" id="KW-0802">TPR repeat</keyword>
<accession>A0A7S1UBG1</accession>
<dbReference type="SMART" id="SM00028">
    <property type="entry name" value="TPR"/>
    <property type="match status" value="5"/>
</dbReference>
<protein>
    <recommendedName>
        <fullName evidence="6">UDP-N-acetylglucosamine--peptide N-acetylglucosaminyltransferase SPINDLY</fullName>
    </recommendedName>
</protein>
<feature type="repeat" description="TPR" evidence="3">
    <location>
        <begin position="168"/>
        <end position="201"/>
    </location>
</feature>
<evidence type="ECO:0000256" key="3">
    <source>
        <dbReference type="PROSITE-ProRule" id="PRU00339"/>
    </source>
</evidence>
<feature type="region of interest" description="Disordered" evidence="4">
    <location>
        <begin position="328"/>
        <end position="355"/>
    </location>
</feature>
<gene>
    <name evidence="5" type="ORF">PPAR1163_LOCUS20947</name>
</gene>
<dbReference type="InterPro" id="IPR011990">
    <property type="entry name" value="TPR-like_helical_dom_sf"/>
</dbReference>
<dbReference type="Pfam" id="PF13181">
    <property type="entry name" value="TPR_8"/>
    <property type="match status" value="2"/>
</dbReference>
<dbReference type="InterPro" id="IPR013105">
    <property type="entry name" value="TPR_2"/>
</dbReference>
<feature type="compositionally biased region" description="Polar residues" evidence="4">
    <location>
        <begin position="346"/>
        <end position="355"/>
    </location>
</feature>
<evidence type="ECO:0000256" key="4">
    <source>
        <dbReference type="SAM" id="MobiDB-lite"/>
    </source>
</evidence>
<evidence type="ECO:0000256" key="2">
    <source>
        <dbReference type="ARBA" id="ARBA00022803"/>
    </source>
</evidence>
<dbReference type="GO" id="GO:0097363">
    <property type="term" value="F:protein O-acetylglucosaminyltransferase activity"/>
    <property type="evidence" value="ECO:0007669"/>
    <property type="project" value="TreeGrafter"/>
</dbReference>
<dbReference type="PANTHER" id="PTHR44366">
    <property type="entry name" value="UDP-N-ACETYLGLUCOSAMINE--PEPTIDE N-ACETYLGLUCOSAMINYLTRANSFERASE 110 KDA SUBUNIT"/>
    <property type="match status" value="1"/>
</dbReference>
<dbReference type="PANTHER" id="PTHR44366:SF1">
    <property type="entry name" value="UDP-N-ACETYLGLUCOSAMINE--PEPTIDE N-ACETYLGLUCOSAMINYLTRANSFERASE 110 KDA SUBUNIT"/>
    <property type="match status" value="1"/>
</dbReference>
<feature type="repeat" description="TPR" evidence="3">
    <location>
        <begin position="100"/>
        <end position="133"/>
    </location>
</feature>
<evidence type="ECO:0008006" key="6">
    <source>
        <dbReference type="Google" id="ProtNLM"/>
    </source>
</evidence>